<name>A0A351R979_9PROT</name>
<dbReference type="EMBL" id="DNAA01000063">
    <property type="protein sequence ID" value="HBA08600.1"/>
    <property type="molecule type" value="Genomic_DNA"/>
</dbReference>
<reference evidence="3 4" key="1">
    <citation type="journal article" date="2018" name="Nat. Biotechnol.">
        <title>A standardized bacterial taxonomy based on genome phylogeny substantially revises the tree of life.</title>
        <authorList>
            <person name="Parks D.H."/>
            <person name="Chuvochina M."/>
            <person name="Waite D.W."/>
            <person name="Rinke C."/>
            <person name="Skarshewski A."/>
            <person name="Chaumeil P.A."/>
            <person name="Hugenholtz P."/>
        </authorList>
    </citation>
    <scope>NUCLEOTIDE SEQUENCE [LARGE SCALE GENOMIC DNA]</scope>
    <source>
        <strain evidence="3">UBA9958</strain>
    </source>
</reference>
<dbReference type="AlphaFoldDB" id="A0A351R979"/>
<protein>
    <submittedName>
        <fullName evidence="3">AsmA family protein</fullName>
    </submittedName>
</protein>
<feature type="domain" description="AsmA" evidence="2">
    <location>
        <begin position="1"/>
        <end position="241"/>
    </location>
</feature>
<feature type="transmembrane region" description="Helical" evidence="1">
    <location>
        <begin position="7"/>
        <end position="30"/>
    </location>
</feature>
<evidence type="ECO:0000313" key="3">
    <source>
        <dbReference type="EMBL" id="HBA08600.1"/>
    </source>
</evidence>
<dbReference type="GO" id="GO:0090313">
    <property type="term" value="P:regulation of protein targeting to membrane"/>
    <property type="evidence" value="ECO:0007669"/>
    <property type="project" value="TreeGrafter"/>
</dbReference>
<dbReference type="InterPro" id="IPR052894">
    <property type="entry name" value="AsmA-related"/>
</dbReference>
<evidence type="ECO:0000259" key="2">
    <source>
        <dbReference type="Pfam" id="PF05170"/>
    </source>
</evidence>
<feature type="non-terminal residue" evidence="3">
    <location>
        <position position="294"/>
    </location>
</feature>
<accession>A0A351R979</accession>
<dbReference type="Pfam" id="PF05170">
    <property type="entry name" value="AsmA"/>
    <property type="match status" value="1"/>
</dbReference>
<dbReference type="Proteomes" id="UP000264313">
    <property type="component" value="Unassembled WGS sequence"/>
</dbReference>
<sequence length="294" mass="31548">MKKILKYGLIGLAGIVALLVLAVAIISATFNPNDYKPLIIKLVQEKKQRTLTIEGDIKLAFWPKIGADLGKVSISEHKSEQTFASIQGAKVSLALLPLLKKELVVDTIYIDGAQANIIKYKDGTTNFDDLLSKDEEESEQIKFDVDGVKVTNSAVNYSDEGTGAKYALSKFNLTSGHIALAEPIDLATDFSATANQPAIAADIKLKGNFLADPEAKHFAAKDLDASIKGDLLGGKDVNVTMSGDIDAKPETREFLIDSLKLALSGQFDGAKVTLDLNAPALVAQKDEVTSKKIT</sequence>
<keyword evidence="1" id="KW-1133">Transmembrane helix</keyword>
<organism evidence="3 4">
    <name type="scientific">Methylotenera mobilis</name>
    <dbReference type="NCBI Taxonomy" id="359408"/>
    <lineage>
        <taxon>Bacteria</taxon>
        <taxon>Pseudomonadati</taxon>
        <taxon>Pseudomonadota</taxon>
        <taxon>Betaproteobacteria</taxon>
        <taxon>Nitrosomonadales</taxon>
        <taxon>Methylophilaceae</taxon>
        <taxon>Methylotenera</taxon>
    </lineage>
</organism>
<dbReference type="PANTHER" id="PTHR30441">
    <property type="entry name" value="DUF748 DOMAIN-CONTAINING PROTEIN"/>
    <property type="match status" value="1"/>
</dbReference>
<keyword evidence="1" id="KW-0812">Transmembrane</keyword>
<dbReference type="InterPro" id="IPR007844">
    <property type="entry name" value="AsmA"/>
</dbReference>
<proteinExistence type="predicted"/>
<evidence type="ECO:0000313" key="4">
    <source>
        <dbReference type="Proteomes" id="UP000264313"/>
    </source>
</evidence>
<dbReference type="GO" id="GO:0005886">
    <property type="term" value="C:plasma membrane"/>
    <property type="evidence" value="ECO:0007669"/>
    <property type="project" value="TreeGrafter"/>
</dbReference>
<dbReference type="PANTHER" id="PTHR30441:SF4">
    <property type="entry name" value="PROTEIN ASMA"/>
    <property type="match status" value="1"/>
</dbReference>
<keyword evidence="1" id="KW-0472">Membrane</keyword>
<comment type="caution">
    <text evidence="3">The sequence shown here is derived from an EMBL/GenBank/DDBJ whole genome shotgun (WGS) entry which is preliminary data.</text>
</comment>
<gene>
    <name evidence="3" type="ORF">DCW48_02735</name>
</gene>
<evidence type="ECO:0000256" key="1">
    <source>
        <dbReference type="SAM" id="Phobius"/>
    </source>
</evidence>